<evidence type="ECO:0000313" key="1">
    <source>
        <dbReference type="EMBL" id="KAJ6998133.1"/>
    </source>
</evidence>
<sequence length="90" mass="9712">MEQRHQTVNQLLSGMAGGRGWCWSGFLDPRVDRCFYCCYEALTCLEGECQASYVLLLGSSETPTVGHGHLILPVGKCSIGKAGGGHLHIC</sequence>
<dbReference type="AlphaFoldDB" id="A0AAD6W3P5"/>
<dbReference type="Proteomes" id="UP001164929">
    <property type="component" value="Chromosome 5"/>
</dbReference>
<proteinExistence type="predicted"/>
<comment type="caution">
    <text evidence="1">The sequence shown here is derived from an EMBL/GenBank/DDBJ whole genome shotgun (WGS) entry which is preliminary data.</text>
</comment>
<reference evidence="1" key="1">
    <citation type="journal article" date="2023" name="Mol. Ecol. Resour.">
        <title>Chromosome-level genome assembly of a triploid poplar Populus alba 'Berolinensis'.</title>
        <authorList>
            <person name="Chen S."/>
            <person name="Yu Y."/>
            <person name="Wang X."/>
            <person name="Wang S."/>
            <person name="Zhang T."/>
            <person name="Zhou Y."/>
            <person name="He R."/>
            <person name="Meng N."/>
            <person name="Wang Y."/>
            <person name="Liu W."/>
            <person name="Liu Z."/>
            <person name="Liu J."/>
            <person name="Guo Q."/>
            <person name="Huang H."/>
            <person name="Sederoff R.R."/>
            <person name="Wang G."/>
            <person name="Qu G."/>
            <person name="Chen S."/>
        </authorList>
    </citation>
    <scope>NUCLEOTIDE SEQUENCE</scope>
    <source>
        <strain evidence="1">SC-2020</strain>
    </source>
</reference>
<protein>
    <submittedName>
        <fullName evidence="1">Uncharacterized protein</fullName>
    </submittedName>
</protein>
<keyword evidence="2" id="KW-1185">Reference proteome</keyword>
<evidence type="ECO:0000313" key="2">
    <source>
        <dbReference type="Proteomes" id="UP001164929"/>
    </source>
</evidence>
<name>A0AAD6W3P5_9ROSI</name>
<dbReference type="EMBL" id="JAQIZT010000005">
    <property type="protein sequence ID" value="KAJ6998133.1"/>
    <property type="molecule type" value="Genomic_DNA"/>
</dbReference>
<organism evidence="1 2">
    <name type="scientific">Populus alba x Populus x berolinensis</name>
    <dbReference type="NCBI Taxonomy" id="444605"/>
    <lineage>
        <taxon>Eukaryota</taxon>
        <taxon>Viridiplantae</taxon>
        <taxon>Streptophyta</taxon>
        <taxon>Embryophyta</taxon>
        <taxon>Tracheophyta</taxon>
        <taxon>Spermatophyta</taxon>
        <taxon>Magnoliopsida</taxon>
        <taxon>eudicotyledons</taxon>
        <taxon>Gunneridae</taxon>
        <taxon>Pentapetalae</taxon>
        <taxon>rosids</taxon>
        <taxon>fabids</taxon>
        <taxon>Malpighiales</taxon>
        <taxon>Salicaceae</taxon>
        <taxon>Saliceae</taxon>
        <taxon>Populus</taxon>
    </lineage>
</organism>
<gene>
    <name evidence="1" type="ORF">NC653_014354</name>
</gene>
<accession>A0AAD6W3P5</accession>